<accession>A0A1I6YGA0</accession>
<sequence>MSFIFFSIIFTSCKNDASNPSSGDLGNTFIDTNENKPQIIVPDGELESLDTLINKEESPASITEEKIEIEKNFGQQWDFCNCVKALDSLTQALGKNNLSDQELDQLLQRSDYIDLKCKTITAEPSSTLEEREAHQKKVRKCLNN</sequence>
<keyword evidence="2" id="KW-1185">Reference proteome</keyword>
<organism evidence="1 2">
    <name type="scientific">Lishizhenia tianjinensis</name>
    <dbReference type="NCBI Taxonomy" id="477690"/>
    <lineage>
        <taxon>Bacteria</taxon>
        <taxon>Pseudomonadati</taxon>
        <taxon>Bacteroidota</taxon>
        <taxon>Flavobacteriia</taxon>
        <taxon>Flavobacteriales</taxon>
        <taxon>Crocinitomicaceae</taxon>
        <taxon>Lishizhenia</taxon>
    </lineage>
</organism>
<evidence type="ECO:0000313" key="1">
    <source>
        <dbReference type="EMBL" id="SFT49559.1"/>
    </source>
</evidence>
<reference evidence="1 2" key="1">
    <citation type="submission" date="2016-10" db="EMBL/GenBank/DDBJ databases">
        <authorList>
            <person name="de Groot N.N."/>
        </authorList>
    </citation>
    <scope>NUCLEOTIDE SEQUENCE [LARGE SCALE GENOMIC DNA]</scope>
    <source>
        <strain evidence="1 2">CGMCC 1.7005</strain>
    </source>
</reference>
<dbReference type="AlphaFoldDB" id="A0A1I6YGA0"/>
<protein>
    <submittedName>
        <fullName evidence="1">Uncharacterized protein</fullName>
    </submittedName>
</protein>
<dbReference type="Proteomes" id="UP000236454">
    <property type="component" value="Unassembled WGS sequence"/>
</dbReference>
<dbReference type="STRING" id="477690.SAMN05216474_0883"/>
<evidence type="ECO:0000313" key="2">
    <source>
        <dbReference type="Proteomes" id="UP000236454"/>
    </source>
</evidence>
<name>A0A1I6YGA0_9FLAO</name>
<dbReference type="EMBL" id="FPAS01000001">
    <property type="protein sequence ID" value="SFT49559.1"/>
    <property type="molecule type" value="Genomic_DNA"/>
</dbReference>
<dbReference type="RefSeq" id="WP_139230247.1">
    <property type="nucleotide sequence ID" value="NZ_FPAS01000001.1"/>
</dbReference>
<proteinExistence type="predicted"/>
<gene>
    <name evidence="1" type="ORF">SAMN05216474_0883</name>
</gene>
<dbReference type="OrthoDB" id="1467795at2"/>